<sequence length="150" mass="16654">MYCSLMLFSLSPDHISQISTSNTSFIPLPVQVPPSIIYFPFLPSPVFLPFQKIYILFASNLIDLLLLFRSFTTILQSTGPQDSYTTLDSSLLPTPGNTSDSFSLLLFTTPLVRKVLSLQSSFLLTPLLDVPYIGPQLGFAKLPCNCRKTI</sequence>
<dbReference type="AlphaFoldDB" id="A0A5N7CYC8"/>
<proteinExistence type="predicted"/>
<dbReference type="EMBL" id="ML736839">
    <property type="protein sequence ID" value="KAE8399206.1"/>
    <property type="molecule type" value="Genomic_DNA"/>
</dbReference>
<reference evidence="1 2" key="1">
    <citation type="submission" date="2019-04" db="EMBL/GenBank/DDBJ databases">
        <authorList>
            <consortium name="DOE Joint Genome Institute"/>
            <person name="Mondo S."/>
            <person name="Kjaerbolling I."/>
            <person name="Vesth T."/>
            <person name="Frisvad J.C."/>
            <person name="Nybo J.L."/>
            <person name="Theobald S."/>
            <person name="Kildgaard S."/>
            <person name="Isbrandt T."/>
            <person name="Kuo A."/>
            <person name="Sato A."/>
            <person name="Lyhne E.K."/>
            <person name="Kogle M.E."/>
            <person name="Wiebenga A."/>
            <person name="Kun R.S."/>
            <person name="Lubbers R.J."/>
            <person name="Makela M.R."/>
            <person name="Barry K."/>
            <person name="Chovatia M."/>
            <person name="Clum A."/>
            <person name="Daum C."/>
            <person name="Haridas S."/>
            <person name="He G."/>
            <person name="LaButti K."/>
            <person name="Lipzen A."/>
            <person name="Riley R."/>
            <person name="Salamov A."/>
            <person name="Simmons B.A."/>
            <person name="Magnuson J.K."/>
            <person name="Henrissat B."/>
            <person name="Mortensen U.H."/>
            <person name="Larsen T.O."/>
            <person name="Devries R.P."/>
            <person name="Grigoriev I.V."/>
            <person name="Machida M."/>
            <person name="Baker S.E."/>
            <person name="Andersen M.R."/>
            <person name="Cantor M.N."/>
            <person name="Hua S.X."/>
        </authorList>
    </citation>
    <scope>NUCLEOTIDE SEQUENCE [LARGE SCALE GENOMIC DNA]</scope>
    <source>
        <strain evidence="1 2">CBS 119388</strain>
    </source>
</reference>
<evidence type="ECO:0000313" key="2">
    <source>
        <dbReference type="Proteomes" id="UP000325579"/>
    </source>
</evidence>
<dbReference type="Proteomes" id="UP000325579">
    <property type="component" value="Unassembled WGS sequence"/>
</dbReference>
<name>A0A5N7CYC8_9EURO</name>
<keyword evidence="2" id="KW-1185">Reference proteome</keyword>
<gene>
    <name evidence="1" type="ORF">BDV37DRAFT_10845</name>
</gene>
<protein>
    <submittedName>
        <fullName evidence="1">Uncharacterized protein</fullName>
    </submittedName>
</protein>
<evidence type="ECO:0000313" key="1">
    <source>
        <dbReference type="EMBL" id="KAE8399206.1"/>
    </source>
</evidence>
<accession>A0A5N7CYC8</accession>
<dbReference type="RefSeq" id="XP_031936525.1">
    <property type="nucleotide sequence ID" value="XM_032078321.1"/>
</dbReference>
<organism evidence="1 2">
    <name type="scientific">Aspergillus pseudonomiae</name>
    <dbReference type="NCBI Taxonomy" id="1506151"/>
    <lineage>
        <taxon>Eukaryota</taxon>
        <taxon>Fungi</taxon>
        <taxon>Dikarya</taxon>
        <taxon>Ascomycota</taxon>
        <taxon>Pezizomycotina</taxon>
        <taxon>Eurotiomycetes</taxon>
        <taxon>Eurotiomycetidae</taxon>
        <taxon>Eurotiales</taxon>
        <taxon>Aspergillaceae</taxon>
        <taxon>Aspergillus</taxon>
        <taxon>Aspergillus subgen. Circumdati</taxon>
    </lineage>
</organism>
<dbReference type="GeneID" id="43663012"/>